<dbReference type="SUPFAM" id="SSF81665">
    <property type="entry name" value="Calcium ATPase, transmembrane domain M"/>
    <property type="match status" value="1"/>
</dbReference>
<keyword evidence="8" id="KW-0547">Nucleotide-binding</keyword>
<dbReference type="Pfam" id="PF16209">
    <property type="entry name" value="PhoLip_ATPase_N"/>
    <property type="match status" value="1"/>
</dbReference>
<proteinExistence type="inferred from homology"/>
<dbReference type="Pfam" id="PF00122">
    <property type="entry name" value="E1-E2_ATPase"/>
    <property type="match status" value="1"/>
</dbReference>
<name>A0A2T7NHI3_POMCA</name>
<dbReference type="SFLD" id="SFLDG00002">
    <property type="entry name" value="C1.7:_P-type_atpase_like"/>
    <property type="match status" value="1"/>
</dbReference>
<keyword evidence="5" id="KW-0813">Transport</keyword>
<dbReference type="Pfam" id="PF16212">
    <property type="entry name" value="PhoLip_ATPase_C"/>
    <property type="match status" value="1"/>
</dbReference>
<evidence type="ECO:0000256" key="10">
    <source>
        <dbReference type="ARBA" id="ARBA00022842"/>
    </source>
</evidence>
<evidence type="ECO:0000256" key="1">
    <source>
        <dbReference type="ARBA" id="ARBA00001946"/>
    </source>
</evidence>
<organism evidence="21 22">
    <name type="scientific">Pomacea canaliculata</name>
    <name type="common">Golden apple snail</name>
    <dbReference type="NCBI Taxonomy" id="400727"/>
    <lineage>
        <taxon>Eukaryota</taxon>
        <taxon>Metazoa</taxon>
        <taxon>Spiralia</taxon>
        <taxon>Lophotrochozoa</taxon>
        <taxon>Mollusca</taxon>
        <taxon>Gastropoda</taxon>
        <taxon>Caenogastropoda</taxon>
        <taxon>Architaenioglossa</taxon>
        <taxon>Ampullarioidea</taxon>
        <taxon>Ampullariidae</taxon>
        <taxon>Pomacea</taxon>
    </lineage>
</organism>
<feature type="domain" description="P-type ATPase C-terminal" evidence="20">
    <location>
        <begin position="831"/>
        <end position="955"/>
    </location>
</feature>
<dbReference type="Gene3D" id="3.40.1110.10">
    <property type="entry name" value="Calcium-transporting ATPase, cytoplasmic domain N"/>
    <property type="match status" value="1"/>
</dbReference>
<dbReference type="GO" id="GO:0005802">
    <property type="term" value="C:trans-Golgi network"/>
    <property type="evidence" value="ECO:0007669"/>
    <property type="project" value="TreeGrafter"/>
</dbReference>
<dbReference type="InterPro" id="IPR044492">
    <property type="entry name" value="P_typ_ATPase_HD_dom"/>
</dbReference>
<dbReference type="PROSITE" id="PS00154">
    <property type="entry name" value="ATPASE_E1_E2"/>
    <property type="match status" value="1"/>
</dbReference>
<gene>
    <name evidence="21" type="ORF">C0Q70_18758</name>
</gene>
<dbReference type="Pfam" id="PF00702">
    <property type="entry name" value="Hydrolase"/>
    <property type="match status" value="1"/>
</dbReference>
<feature type="transmembrane region" description="Helical" evidence="17">
    <location>
        <begin position="381"/>
        <end position="401"/>
    </location>
</feature>
<feature type="transmembrane region" description="Helical" evidence="17">
    <location>
        <begin position="928"/>
        <end position="946"/>
    </location>
</feature>
<feature type="transmembrane region" description="Helical" evidence="17">
    <location>
        <begin position="154"/>
        <end position="173"/>
    </location>
</feature>
<dbReference type="AlphaFoldDB" id="A0A2T7NHI3"/>
<dbReference type="InterPro" id="IPR032630">
    <property type="entry name" value="P_typ_ATPase_c"/>
</dbReference>
<evidence type="ECO:0000313" key="21">
    <source>
        <dbReference type="EMBL" id="PVD20602.1"/>
    </source>
</evidence>
<dbReference type="OrthoDB" id="377733at2759"/>
<feature type="transmembrane region" description="Helical" evidence="17">
    <location>
        <begin position="866"/>
        <end position="887"/>
    </location>
</feature>
<sequence length="963" mass="108662">MGWRLVVGPFAASTDDDDSEEECLDSIPLMCGDSFEMDESDRLVKERRRRRSRINSIGYFLSEGWFNLCASCLSKLCAKCRQPRELKPRTVYIGLATGPSERYPQNVIRNQKYSIITFIPKVVLFEQFRIFLNLYFLIMALSQLIPAVRIGYIYTYWAPLGFVLFVTMCREAIDDWRRYRRDKEANSQKYRKLTRDGFANVPSSDIQVGDLIVVDKNQRVPADMVFLRTTEQDGACFIRTDQMDGETDWKLRLAVQTTQSLPSNVDILDITASVYAEKPQKDIHSFVGTFTRSDGRTAEDSLSVENTLWANTVVASGTALGVVIYTGRETRSVMNTSQPSSKLGLVDLEINTLTKLLFLAVMILSLLMMILKGFGGPWYRYLFRFILLFSYIIPISLRVNLDMGKAWYSWVIQRDKAMPGTAVRSTTIPEELGRITYLMSDKTGTLTQNEMVSKAAPKTSPGTVAFSSDTADEGATQNSEAAMAPEADQHIHQTVSYQASSPDEVALVSWTESVGLTLIRRDLTSMQLRTPTGMPVSYNILHIFPFTSESKRMGIIVKEEESGEIIFYLKGADTVMQSIVQYNDWLEEESRYQTAKLSLQERSARVQGVVESLERDMELLCLTGVEDRLQDGVRPTLETLRNAGIKVWMLTGDKLETAVCIAKSSKLVSRTQDIHILNRVTDRGQAHLELNALRRKNDAALVISGDSLQVCLKYYEHEFVELACHCPAVVVCRCSPTQKADIVKLLKIHTGKRTCAIGDGGNDVSMIQAADAGVGIVGKEGKQASLAADFSITQFSHIGRLLLVHGRNSYKRSAALSQFVIHRGLIITTMQGRSLSFKTFFIWVLISIYQGGIIMYGALLLFEEEFIHVVSITFTALILTELLMVGLTVRTWHWLMVFSMLLSLSIYIVSLAFFKDYFDSAFLQTWDFYWKVLVITSISCIPLYILKYLRKKFSPPVYSKLTP</sequence>
<dbReference type="InterPro" id="IPR008250">
    <property type="entry name" value="ATPase_P-typ_transduc_dom_A_sf"/>
</dbReference>
<feature type="domain" description="P-type ATPase A" evidence="18">
    <location>
        <begin position="191"/>
        <end position="331"/>
    </location>
</feature>
<keyword evidence="14 17" id="KW-0472">Membrane</keyword>
<evidence type="ECO:0000259" key="18">
    <source>
        <dbReference type="Pfam" id="PF00122"/>
    </source>
</evidence>
<dbReference type="SUPFAM" id="SSF81660">
    <property type="entry name" value="Metal cation-transporting ATPase, ATP-binding domain N"/>
    <property type="match status" value="1"/>
</dbReference>
<dbReference type="GO" id="GO:0045332">
    <property type="term" value="P:phospholipid translocation"/>
    <property type="evidence" value="ECO:0007669"/>
    <property type="project" value="TreeGrafter"/>
</dbReference>
<comment type="similarity">
    <text evidence="3">Belongs to the cation transport ATPase (P-type) (TC 3.A.3) family. Type IV subfamily.</text>
</comment>
<keyword evidence="9" id="KW-0067">ATP-binding</keyword>
<evidence type="ECO:0000259" key="19">
    <source>
        <dbReference type="Pfam" id="PF16209"/>
    </source>
</evidence>
<comment type="catalytic activity">
    <reaction evidence="15">
        <text>ATP + H2O + phospholipidSide 1 = ADP + phosphate + phospholipidSide 2.</text>
        <dbReference type="EC" id="7.6.2.1"/>
    </reaction>
</comment>
<evidence type="ECO:0000256" key="17">
    <source>
        <dbReference type="SAM" id="Phobius"/>
    </source>
</evidence>
<comment type="cofactor">
    <cofactor evidence="1">
        <name>Mg(2+)</name>
        <dbReference type="ChEBI" id="CHEBI:18420"/>
    </cofactor>
</comment>
<keyword evidence="11" id="KW-1278">Translocase</keyword>
<keyword evidence="22" id="KW-1185">Reference proteome</keyword>
<dbReference type="Gene3D" id="3.40.50.1000">
    <property type="entry name" value="HAD superfamily/HAD-like"/>
    <property type="match status" value="1"/>
</dbReference>
<dbReference type="PRINTS" id="PR00119">
    <property type="entry name" value="CATATPASE"/>
</dbReference>
<dbReference type="SFLD" id="SFLDS00003">
    <property type="entry name" value="Haloacid_Dehalogenase"/>
    <property type="match status" value="1"/>
</dbReference>
<feature type="domain" description="P-type ATPase N-terminal" evidence="19">
    <location>
        <begin position="100"/>
        <end position="156"/>
    </location>
</feature>
<evidence type="ECO:0000256" key="7">
    <source>
        <dbReference type="ARBA" id="ARBA00022723"/>
    </source>
</evidence>
<dbReference type="PANTHER" id="PTHR24092:SF5">
    <property type="entry name" value="PHOSPHOLIPID-TRANSPORTING ATPASE"/>
    <property type="match status" value="1"/>
</dbReference>
<dbReference type="GO" id="GO:0016887">
    <property type="term" value="F:ATP hydrolysis activity"/>
    <property type="evidence" value="ECO:0007669"/>
    <property type="project" value="InterPro"/>
</dbReference>
<evidence type="ECO:0000256" key="16">
    <source>
        <dbReference type="SAM" id="MobiDB-lite"/>
    </source>
</evidence>
<feature type="compositionally biased region" description="Polar residues" evidence="16">
    <location>
        <begin position="460"/>
        <end position="480"/>
    </location>
</feature>
<protein>
    <recommendedName>
        <fullName evidence="4">P-type phospholipid transporter</fullName>
        <ecNumber evidence="4">7.6.2.1</ecNumber>
    </recommendedName>
</protein>
<dbReference type="GO" id="GO:0140326">
    <property type="term" value="F:ATPase-coupled intramembrane lipid transporter activity"/>
    <property type="evidence" value="ECO:0007669"/>
    <property type="project" value="UniProtKB-EC"/>
</dbReference>
<dbReference type="InterPro" id="IPR018303">
    <property type="entry name" value="ATPase_P-typ_P_site"/>
</dbReference>
<evidence type="ECO:0000256" key="6">
    <source>
        <dbReference type="ARBA" id="ARBA00022692"/>
    </source>
</evidence>
<comment type="caution">
    <text evidence="21">The sequence shown here is derived from an EMBL/GenBank/DDBJ whole genome shotgun (WGS) entry which is preliminary data.</text>
</comment>
<dbReference type="GO" id="GO:0046872">
    <property type="term" value="F:metal ion binding"/>
    <property type="evidence" value="ECO:0007669"/>
    <property type="project" value="UniProtKB-KW"/>
</dbReference>
<dbReference type="GO" id="GO:0005886">
    <property type="term" value="C:plasma membrane"/>
    <property type="evidence" value="ECO:0007669"/>
    <property type="project" value="TreeGrafter"/>
</dbReference>
<dbReference type="NCBIfam" id="TIGR01494">
    <property type="entry name" value="ATPase_P-type"/>
    <property type="match status" value="3"/>
</dbReference>
<evidence type="ECO:0000256" key="14">
    <source>
        <dbReference type="ARBA" id="ARBA00023136"/>
    </source>
</evidence>
<dbReference type="InterPro" id="IPR023299">
    <property type="entry name" value="ATPase_P-typ_cyto_dom_N"/>
</dbReference>
<evidence type="ECO:0000256" key="4">
    <source>
        <dbReference type="ARBA" id="ARBA00012189"/>
    </source>
</evidence>
<evidence type="ECO:0000256" key="9">
    <source>
        <dbReference type="ARBA" id="ARBA00022840"/>
    </source>
</evidence>
<feature type="transmembrane region" description="Helical" evidence="17">
    <location>
        <begin position="356"/>
        <end position="375"/>
    </location>
</feature>
<dbReference type="Gene3D" id="2.70.150.10">
    <property type="entry name" value="Calcium-transporting ATPase, cytoplasmic transduction domain A"/>
    <property type="match status" value="1"/>
</dbReference>
<evidence type="ECO:0000256" key="2">
    <source>
        <dbReference type="ARBA" id="ARBA00004127"/>
    </source>
</evidence>
<reference evidence="21 22" key="1">
    <citation type="submission" date="2018-04" db="EMBL/GenBank/DDBJ databases">
        <title>The genome of golden apple snail Pomacea canaliculata provides insight into stress tolerance and invasive adaptation.</title>
        <authorList>
            <person name="Liu C."/>
            <person name="Liu B."/>
            <person name="Ren Y."/>
            <person name="Zhang Y."/>
            <person name="Wang H."/>
            <person name="Li S."/>
            <person name="Jiang F."/>
            <person name="Yin L."/>
            <person name="Zhang G."/>
            <person name="Qian W."/>
            <person name="Fan W."/>
        </authorList>
    </citation>
    <scope>NUCLEOTIDE SEQUENCE [LARGE SCALE GENOMIC DNA]</scope>
    <source>
        <strain evidence="21">SZHN2017</strain>
        <tissue evidence="21">Muscle</tissue>
    </source>
</reference>
<keyword evidence="10" id="KW-0460">Magnesium</keyword>
<evidence type="ECO:0000256" key="3">
    <source>
        <dbReference type="ARBA" id="ARBA00008109"/>
    </source>
</evidence>
<dbReference type="STRING" id="400727.A0A2T7NHI3"/>
<feature type="region of interest" description="Disordered" evidence="16">
    <location>
        <begin position="452"/>
        <end position="481"/>
    </location>
</feature>
<dbReference type="InterPro" id="IPR001757">
    <property type="entry name" value="P_typ_ATPase"/>
</dbReference>
<dbReference type="PANTHER" id="PTHR24092">
    <property type="entry name" value="PROBABLE PHOSPHOLIPID-TRANSPORTING ATPASE"/>
    <property type="match status" value="1"/>
</dbReference>
<dbReference type="GO" id="GO:0005524">
    <property type="term" value="F:ATP binding"/>
    <property type="evidence" value="ECO:0007669"/>
    <property type="project" value="UniProtKB-KW"/>
</dbReference>
<keyword evidence="13" id="KW-0445">Lipid transport</keyword>
<evidence type="ECO:0000256" key="12">
    <source>
        <dbReference type="ARBA" id="ARBA00022989"/>
    </source>
</evidence>
<dbReference type="GO" id="GO:0005768">
    <property type="term" value="C:endosome"/>
    <property type="evidence" value="ECO:0007669"/>
    <property type="project" value="TreeGrafter"/>
</dbReference>
<dbReference type="InterPro" id="IPR023214">
    <property type="entry name" value="HAD_sf"/>
</dbReference>
<evidence type="ECO:0000256" key="5">
    <source>
        <dbReference type="ARBA" id="ARBA00022448"/>
    </source>
</evidence>
<dbReference type="InterPro" id="IPR059000">
    <property type="entry name" value="ATPase_P-type_domA"/>
</dbReference>
<dbReference type="EC" id="7.6.2.1" evidence="4"/>
<dbReference type="SFLD" id="SFLDF00027">
    <property type="entry name" value="p-type_atpase"/>
    <property type="match status" value="1"/>
</dbReference>
<dbReference type="GO" id="GO:0006890">
    <property type="term" value="P:retrograde vesicle-mediated transport, Golgi to endoplasmic reticulum"/>
    <property type="evidence" value="ECO:0007669"/>
    <property type="project" value="TreeGrafter"/>
</dbReference>
<dbReference type="GO" id="GO:0006897">
    <property type="term" value="P:endocytosis"/>
    <property type="evidence" value="ECO:0007669"/>
    <property type="project" value="TreeGrafter"/>
</dbReference>
<dbReference type="InterPro" id="IPR036412">
    <property type="entry name" value="HAD-like_sf"/>
</dbReference>
<keyword evidence="12 17" id="KW-1133">Transmembrane helix</keyword>
<evidence type="ECO:0000256" key="8">
    <source>
        <dbReference type="ARBA" id="ARBA00022741"/>
    </source>
</evidence>
<evidence type="ECO:0000259" key="20">
    <source>
        <dbReference type="Pfam" id="PF16212"/>
    </source>
</evidence>
<keyword evidence="6 17" id="KW-0812">Transmembrane</keyword>
<feature type="transmembrane region" description="Helical" evidence="17">
    <location>
        <begin position="894"/>
        <end position="913"/>
    </location>
</feature>
<dbReference type="InterPro" id="IPR032631">
    <property type="entry name" value="P-type_ATPase_N"/>
</dbReference>
<evidence type="ECO:0000256" key="11">
    <source>
        <dbReference type="ARBA" id="ARBA00022967"/>
    </source>
</evidence>
<keyword evidence="7" id="KW-0479">Metal-binding</keyword>
<dbReference type="EMBL" id="PZQS01000012">
    <property type="protein sequence ID" value="PVD20602.1"/>
    <property type="molecule type" value="Genomic_DNA"/>
</dbReference>
<dbReference type="InterPro" id="IPR023298">
    <property type="entry name" value="ATPase_P-typ_TM_dom_sf"/>
</dbReference>
<evidence type="ECO:0000313" key="22">
    <source>
        <dbReference type="Proteomes" id="UP000245119"/>
    </source>
</evidence>
<evidence type="ECO:0000256" key="13">
    <source>
        <dbReference type="ARBA" id="ARBA00023055"/>
    </source>
</evidence>
<dbReference type="SUPFAM" id="SSF56784">
    <property type="entry name" value="HAD-like"/>
    <property type="match status" value="1"/>
</dbReference>
<evidence type="ECO:0000256" key="15">
    <source>
        <dbReference type="ARBA" id="ARBA00034036"/>
    </source>
</evidence>
<comment type="subcellular location">
    <subcellularLocation>
        <location evidence="2">Endomembrane system</location>
        <topology evidence="2">Multi-pass membrane protein</topology>
    </subcellularLocation>
</comment>
<feature type="transmembrane region" description="Helical" evidence="17">
    <location>
        <begin position="840"/>
        <end position="860"/>
    </location>
</feature>
<dbReference type="Proteomes" id="UP000245119">
    <property type="component" value="Linkage Group LG12"/>
</dbReference>
<accession>A0A2T7NHI3</accession>
<dbReference type="SUPFAM" id="SSF81653">
    <property type="entry name" value="Calcium ATPase, transduction domain A"/>
    <property type="match status" value="1"/>
</dbReference>
<dbReference type="FunFam" id="3.40.50.1000:FF:000009">
    <property type="entry name" value="Phospholipid-transporting ATPase"/>
    <property type="match status" value="1"/>
</dbReference>